<proteinExistence type="predicted"/>
<protein>
    <recommendedName>
        <fullName evidence="3">Carboxypeptidase regulatory-like domain-containing protein</fullName>
    </recommendedName>
</protein>
<sequence length="444" mass="48817">MKNKGLYLALSPIIWVIGAIGLAGCGGGSDSDDSSSNGGGSSDGRLTGDIVYYATQCDVSQPAVGADIIVHRKDGSILSQSKVPSTGKFDIAWPSDAYHFSYAQQINGELFVYSKLNVIAGDIGIVGERNANIDSACVCSDYEFDLSDVKANYSGYDVYIDGNNSSTSANVCEQDGTLPPVNLVLTPSYDDGLTPYAAQIDVKDYANNSTIYVDPSIFENQANEGVVLNAELSSGNENIYDPKFRTFSETDYGRVNWIQWPMSAQVFPELFANNFITYSNFESLGGNDYGQIYYYTSRRHRVTAPNDTQVVQLQQNQQKMLQSTDAILNSFAEDDASNYDFTGIGTGKTMLQIDFGQSSVANWTIEAPLKGTFPDLDLPSNLQTPFEQITQANLSVMIYGYFSHSSTQYNQFRAKVAEIQRADLKTRSSFYDNYVIEQISVDIY</sequence>
<evidence type="ECO:0000313" key="2">
    <source>
        <dbReference type="Proteomes" id="UP000617555"/>
    </source>
</evidence>
<gene>
    <name evidence="1" type="ORF">GCM10011607_35280</name>
</gene>
<dbReference type="Proteomes" id="UP000617555">
    <property type="component" value="Unassembled WGS sequence"/>
</dbReference>
<organism evidence="1 2">
    <name type="scientific">Shewanella inventionis</name>
    <dbReference type="NCBI Taxonomy" id="1738770"/>
    <lineage>
        <taxon>Bacteria</taxon>
        <taxon>Pseudomonadati</taxon>
        <taxon>Pseudomonadota</taxon>
        <taxon>Gammaproteobacteria</taxon>
        <taxon>Alteromonadales</taxon>
        <taxon>Shewanellaceae</taxon>
        <taxon>Shewanella</taxon>
    </lineage>
</organism>
<dbReference type="EMBL" id="BMII01000035">
    <property type="protein sequence ID" value="GGB71722.1"/>
    <property type="molecule type" value="Genomic_DNA"/>
</dbReference>
<dbReference type="RefSeq" id="WP_188740626.1">
    <property type="nucleotide sequence ID" value="NZ_BMII01000035.1"/>
</dbReference>
<comment type="caution">
    <text evidence="1">The sequence shown here is derived from an EMBL/GenBank/DDBJ whole genome shotgun (WGS) entry which is preliminary data.</text>
</comment>
<keyword evidence="2" id="KW-1185">Reference proteome</keyword>
<accession>A0ABQ1JNR3</accession>
<evidence type="ECO:0008006" key="3">
    <source>
        <dbReference type="Google" id="ProtNLM"/>
    </source>
</evidence>
<dbReference type="PROSITE" id="PS51257">
    <property type="entry name" value="PROKAR_LIPOPROTEIN"/>
    <property type="match status" value="1"/>
</dbReference>
<name>A0ABQ1JNR3_9GAMM</name>
<evidence type="ECO:0000313" key="1">
    <source>
        <dbReference type="EMBL" id="GGB71722.1"/>
    </source>
</evidence>
<reference evidence="2" key="1">
    <citation type="journal article" date="2019" name="Int. J. Syst. Evol. Microbiol.">
        <title>The Global Catalogue of Microorganisms (GCM) 10K type strain sequencing project: providing services to taxonomists for standard genome sequencing and annotation.</title>
        <authorList>
            <consortium name="The Broad Institute Genomics Platform"/>
            <consortium name="The Broad Institute Genome Sequencing Center for Infectious Disease"/>
            <person name="Wu L."/>
            <person name="Ma J."/>
        </authorList>
    </citation>
    <scope>NUCLEOTIDE SEQUENCE [LARGE SCALE GENOMIC DNA]</scope>
    <source>
        <strain evidence="2">CGMCC 1.15339</strain>
    </source>
</reference>